<evidence type="ECO:0000313" key="7">
    <source>
        <dbReference type="EMBL" id="MBA2860814.1"/>
    </source>
</evidence>
<evidence type="ECO:0000313" key="2">
    <source>
        <dbReference type="EMBL" id="AVB76279.1"/>
    </source>
</evidence>
<dbReference type="EMBL" id="JACDUK010000003">
    <property type="protein sequence ID" value="MBA2853543.1"/>
    <property type="molecule type" value="Genomic_DNA"/>
</dbReference>
<reference evidence="2" key="2">
    <citation type="submission" date="2018-02" db="EMBL/GenBank/DDBJ databases">
        <title>Complete genome sequence of the Methanococcus maripaludis type strain JJ (DSM 2067), a model for selenoprotein synthesis in Archaea.</title>
        <authorList>
            <person name="Poehlein A."/>
            <person name="Heym D."/>
            <person name="Quitzke V."/>
            <person name="Fersch J."/>
            <person name="Daniel R."/>
            <person name="Rother M."/>
        </authorList>
    </citation>
    <scope>NUCLEOTIDE SEQUENCE [LARGE SCALE GENOMIC DNA]</scope>
    <source>
        <strain evidence="2">DSM 2067</strain>
    </source>
</reference>
<dbReference type="EMBL" id="JACHED010000003">
    <property type="protein sequence ID" value="MBB6497551.1"/>
    <property type="molecule type" value="Genomic_DNA"/>
</dbReference>
<dbReference type="KEGG" id="mmad:MMJJ_08690"/>
<dbReference type="Proteomes" id="UP000563838">
    <property type="component" value="Unassembled WGS sequence"/>
</dbReference>
<name>A0A2L1CAC0_METMI</name>
<dbReference type="EMBL" id="JACDUM010000003">
    <property type="protein sequence ID" value="MBA2860814.1"/>
    <property type="molecule type" value="Genomic_DNA"/>
</dbReference>
<evidence type="ECO:0000313" key="10">
    <source>
        <dbReference type="EMBL" id="MBA2869243.1"/>
    </source>
</evidence>
<dbReference type="Proteomes" id="UP000590564">
    <property type="component" value="Unassembled WGS sequence"/>
</dbReference>
<dbReference type="AlphaFoldDB" id="A0A2L1CAC0"/>
<accession>A0A2L1CAC0</accession>
<evidence type="ECO:0000256" key="1">
    <source>
        <dbReference type="SAM" id="MobiDB-lite"/>
    </source>
</evidence>
<reference evidence="13" key="1">
    <citation type="journal article" date="2018" name="Genome Announc.">
        <title>Complete Genome Sequence of the Methanococcus maripaludis Type Strain JJ (DSM 2067), a Model for Selenoprotein Synthesis in Archaea.</title>
        <authorList>
            <person name="Poehlein A."/>
            <person name="Heym D."/>
            <person name="Quitzke V."/>
            <person name="Fersch J."/>
            <person name="Daniel R."/>
            <person name="Rother M."/>
        </authorList>
    </citation>
    <scope>NUCLEOTIDE SEQUENCE [LARGE SCALE GENOMIC DNA]</scope>
    <source>
        <strain evidence="13">DSM 2067</strain>
    </source>
</reference>
<dbReference type="EMBL" id="CP026606">
    <property type="protein sequence ID" value="AVB76279.1"/>
    <property type="molecule type" value="Genomic_DNA"/>
</dbReference>
<evidence type="ECO:0000313" key="21">
    <source>
        <dbReference type="Proteomes" id="UP000571854"/>
    </source>
</evidence>
<dbReference type="Proteomes" id="UP000568063">
    <property type="component" value="Unassembled WGS sequence"/>
</dbReference>
<dbReference type="Proteomes" id="UP000571751">
    <property type="component" value="Unassembled WGS sequence"/>
</dbReference>
<dbReference type="EMBL" id="JACDUN010000001">
    <property type="protein sequence ID" value="MBA2859007.1"/>
    <property type="molecule type" value="Genomic_DNA"/>
</dbReference>
<dbReference type="EMBL" id="JACDUP010000002">
    <property type="protein sequence ID" value="MBA2869243.1"/>
    <property type="molecule type" value="Genomic_DNA"/>
</dbReference>
<dbReference type="Proteomes" id="UP000558015">
    <property type="component" value="Unassembled WGS sequence"/>
</dbReference>
<gene>
    <name evidence="3" type="ORF">HNP87_001520</name>
    <name evidence="4" type="ORF">HNP88_000181</name>
    <name evidence="5" type="ORF">HNP89_001519</name>
    <name evidence="7" type="ORF">HNP91_001645</name>
    <name evidence="11" type="ORF">HNP92_001709</name>
    <name evidence="6" type="ORF">HNP93_001708</name>
    <name evidence="8" type="ORF">HNP94_001723</name>
    <name evidence="9" type="ORF">HNP95_000982</name>
    <name evidence="10" type="ORF">HNP95_001422</name>
    <name evidence="12" type="ORF">HNP96_001594</name>
    <name evidence="2" type="ORF">MMJJ_08690</name>
</gene>
<evidence type="ECO:0000313" key="12">
    <source>
        <dbReference type="EMBL" id="MBB6497551.1"/>
    </source>
</evidence>
<evidence type="ECO:0000313" key="8">
    <source>
        <dbReference type="EMBL" id="MBA2864701.1"/>
    </source>
</evidence>
<evidence type="ECO:0000313" key="3">
    <source>
        <dbReference type="EMBL" id="MBA2840988.1"/>
    </source>
</evidence>
<proteinExistence type="predicted"/>
<evidence type="ECO:0000313" key="13">
    <source>
        <dbReference type="Proteomes" id="UP000239462"/>
    </source>
</evidence>
<evidence type="ECO:0000313" key="6">
    <source>
        <dbReference type="EMBL" id="MBA2859007.1"/>
    </source>
</evidence>
<organism evidence="2 13">
    <name type="scientific">Methanococcus maripaludis</name>
    <name type="common">Methanococcus deltae</name>
    <dbReference type="NCBI Taxonomy" id="39152"/>
    <lineage>
        <taxon>Archaea</taxon>
        <taxon>Methanobacteriati</taxon>
        <taxon>Methanobacteriota</taxon>
        <taxon>Methanomada group</taxon>
        <taxon>Methanococci</taxon>
        <taxon>Methanococcales</taxon>
        <taxon>Methanococcaceae</taxon>
        <taxon>Methanococcus</taxon>
    </lineage>
</organism>
<evidence type="ECO:0000313" key="20">
    <source>
        <dbReference type="Proteomes" id="UP000571751"/>
    </source>
</evidence>
<dbReference type="Proteomes" id="UP000571854">
    <property type="component" value="Unassembled WGS sequence"/>
</dbReference>
<dbReference type="EMBL" id="JACDUP010000002">
    <property type="protein sequence ID" value="MBA2868803.1"/>
    <property type="molecule type" value="Genomic_DNA"/>
</dbReference>
<evidence type="ECO:0000313" key="9">
    <source>
        <dbReference type="EMBL" id="MBA2868803.1"/>
    </source>
</evidence>
<reference evidence="15 22" key="3">
    <citation type="submission" date="2020-08" db="EMBL/GenBank/DDBJ databases">
        <title>Genomic Encyclopedia of Type Strains, Phase IV (KMG-V): Genome sequencing to study the core and pangenomes of soil and plant-associated prokaryotes.</title>
        <authorList>
            <person name="Whitman W."/>
        </authorList>
    </citation>
    <scope>NUCLEOTIDE SEQUENCE [LARGE SCALE GENOMIC DNA]</scope>
    <source>
        <strain evidence="3 17">A4</strain>
        <strain evidence="4 21">A5</strain>
        <strain evidence="11 15">C11</strain>
        <strain evidence="6 16">C12</strain>
        <strain evidence="8 18">C13</strain>
        <strain evidence="9 20">C14</strain>
        <strain evidence="7 19">C9</strain>
        <strain evidence="12 22">D1</strain>
        <strain evidence="5 14">S1</strain>
    </source>
</reference>
<dbReference type="EMBL" id="JACDUI010000002">
    <property type="protein sequence ID" value="MBA2840988.1"/>
    <property type="molecule type" value="Genomic_DNA"/>
</dbReference>
<evidence type="ECO:0000313" key="14">
    <source>
        <dbReference type="Proteomes" id="UP000522365"/>
    </source>
</evidence>
<dbReference type="Proteomes" id="UP000239462">
    <property type="component" value="Chromosome"/>
</dbReference>
<dbReference type="Proteomes" id="UP000536195">
    <property type="component" value="Unassembled WGS sequence"/>
</dbReference>
<evidence type="ECO:0000313" key="5">
    <source>
        <dbReference type="EMBL" id="MBA2853543.1"/>
    </source>
</evidence>
<evidence type="ECO:0000313" key="17">
    <source>
        <dbReference type="Proteomes" id="UP000563838"/>
    </source>
</evidence>
<dbReference type="Proteomes" id="UP000522365">
    <property type="component" value="Unassembled WGS sequence"/>
</dbReference>
<dbReference type="EMBL" id="JACDUO010000002">
    <property type="protein sequence ID" value="MBA2864701.1"/>
    <property type="molecule type" value="Genomic_DNA"/>
</dbReference>
<dbReference type="GeneID" id="36101955"/>
<dbReference type="Proteomes" id="UP000567099">
    <property type="component" value="Unassembled WGS sequence"/>
</dbReference>
<evidence type="ECO:0000313" key="15">
    <source>
        <dbReference type="Proteomes" id="UP000536195"/>
    </source>
</evidence>
<sequence length="74" mass="8664">MVDLSKYDTYELIKKYRVYFKEGEKPAKITIERYLKTGEYYAILKLPDGKKFSSHPTKTPEDALNDPVISFNVK</sequence>
<evidence type="ECO:0000313" key="19">
    <source>
        <dbReference type="Proteomes" id="UP000568063"/>
    </source>
</evidence>
<evidence type="ECO:0000313" key="11">
    <source>
        <dbReference type="EMBL" id="MBB6402387.1"/>
    </source>
</evidence>
<feature type="region of interest" description="Disordered" evidence="1">
    <location>
        <begin position="52"/>
        <end position="74"/>
    </location>
</feature>
<evidence type="ECO:0000313" key="22">
    <source>
        <dbReference type="Proteomes" id="UP000590564"/>
    </source>
</evidence>
<evidence type="ECO:0000313" key="4">
    <source>
        <dbReference type="EMBL" id="MBA2845997.1"/>
    </source>
</evidence>
<evidence type="ECO:0000313" key="16">
    <source>
        <dbReference type="Proteomes" id="UP000558015"/>
    </source>
</evidence>
<dbReference type="EMBL" id="JACHEC010000003">
    <property type="protein sequence ID" value="MBB6402387.1"/>
    <property type="molecule type" value="Genomic_DNA"/>
</dbReference>
<dbReference type="RefSeq" id="WP_104838586.1">
    <property type="nucleotide sequence ID" value="NZ_CP026606.1"/>
</dbReference>
<evidence type="ECO:0000313" key="18">
    <source>
        <dbReference type="Proteomes" id="UP000567099"/>
    </source>
</evidence>
<protein>
    <submittedName>
        <fullName evidence="2">Uncharacterized protein</fullName>
    </submittedName>
</protein>
<dbReference type="EMBL" id="JACDUJ010000001">
    <property type="protein sequence ID" value="MBA2845997.1"/>
    <property type="molecule type" value="Genomic_DNA"/>
</dbReference>